<dbReference type="OrthoDB" id="5982228at2759"/>
<dbReference type="InterPro" id="IPR002293">
    <property type="entry name" value="AA/rel_permease1"/>
</dbReference>
<keyword evidence="4 7" id="KW-0472">Membrane</keyword>
<feature type="transmembrane region" description="Helical" evidence="7">
    <location>
        <begin position="331"/>
        <end position="354"/>
    </location>
</feature>
<feature type="compositionally biased region" description="Low complexity" evidence="6">
    <location>
        <begin position="808"/>
        <end position="824"/>
    </location>
</feature>
<evidence type="ECO:0000256" key="7">
    <source>
        <dbReference type="SAM" id="Phobius"/>
    </source>
</evidence>
<feature type="region of interest" description="Disordered" evidence="6">
    <location>
        <begin position="615"/>
        <end position="670"/>
    </location>
</feature>
<feature type="transmembrane region" description="Helical" evidence="7">
    <location>
        <begin position="237"/>
        <end position="256"/>
    </location>
</feature>
<evidence type="ECO:0000313" key="9">
    <source>
        <dbReference type="EMBL" id="CAI4012381.1"/>
    </source>
</evidence>
<protein>
    <submittedName>
        <fullName evidence="10">Cationic amino acid transporter 1</fullName>
    </submittedName>
</protein>
<keyword evidence="2 7" id="KW-0812">Transmembrane</keyword>
<dbReference type="AlphaFoldDB" id="A0A9P1DLK7"/>
<evidence type="ECO:0000256" key="5">
    <source>
        <dbReference type="SAM" id="Coils"/>
    </source>
</evidence>
<feature type="compositionally biased region" description="Basic residues" evidence="6">
    <location>
        <begin position="732"/>
        <end position="745"/>
    </location>
</feature>
<proteinExistence type="predicted"/>
<feature type="transmembrane region" description="Helical" evidence="7">
    <location>
        <begin position="140"/>
        <end position="168"/>
    </location>
</feature>
<name>A0A9P1DLK7_9DINO</name>
<dbReference type="Gene3D" id="1.20.1740.10">
    <property type="entry name" value="Amino acid/polyamine transporter I"/>
    <property type="match status" value="1"/>
</dbReference>
<evidence type="ECO:0000313" key="11">
    <source>
        <dbReference type="Proteomes" id="UP001152797"/>
    </source>
</evidence>
<dbReference type="PANTHER" id="PTHR43243:SF82">
    <property type="entry name" value="CATIONIC AMINO ACID TRANSPORTER C-TERMINAL DOMAIN-CONTAINING PROTEIN"/>
    <property type="match status" value="1"/>
</dbReference>
<feature type="compositionally biased region" description="Basic and acidic residues" evidence="6">
    <location>
        <begin position="647"/>
        <end position="670"/>
    </location>
</feature>
<comment type="subcellular location">
    <subcellularLocation>
        <location evidence="1">Membrane</location>
        <topology evidence="1">Multi-pass membrane protein</topology>
    </subcellularLocation>
</comment>
<evidence type="ECO:0000256" key="2">
    <source>
        <dbReference type="ARBA" id="ARBA00022692"/>
    </source>
</evidence>
<feature type="coiled-coil region" evidence="5">
    <location>
        <begin position="476"/>
        <end position="562"/>
    </location>
</feature>
<keyword evidence="5" id="KW-0175">Coiled coil</keyword>
<dbReference type="EMBL" id="CAMXCT030005445">
    <property type="protein sequence ID" value="CAL4799693.1"/>
    <property type="molecule type" value="Genomic_DNA"/>
</dbReference>
<keyword evidence="3 7" id="KW-1133">Transmembrane helix</keyword>
<comment type="caution">
    <text evidence="9">The sequence shown here is derived from an EMBL/GenBank/DDBJ whole genome shotgun (WGS) entry which is preliminary data.</text>
</comment>
<evidence type="ECO:0000256" key="3">
    <source>
        <dbReference type="ARBA" id="ARBA00022989"/>
    </source>
</evidence>
<feature type="transmembrane region" description="Helical" evidence="7">
    <location>
        <begin position="42"/>
        <end position="59"/>
    </location>
</feature>
<feature type="signal peptide" evidence="8">
    <location>
        <begin position="1"/>
        <end position="18"/>
    </location>
</feature>
<evidence type="ECO:0000256" key="4">
    <source>
        <dbReference type="ARBA" id="ARBA00023136"/>
    </source>
</evidence>
<accession>A0A9P1DLK7</accession>
<dbReference type="EMBL" id="CAMXCT010005445">
    <property type="protein sequence ID" value="CAI4012381.1"/>
    <property type="molecule type" value="Genomic_DNA"/>
</dbReference>
<evidence type="ECO:0000256" key="8">
    <source>
        <dbReference type="SAM" id="SignalP"/>
    </source>
</evidence>
<feature type="transmembrane region" description="Helical" evidence="7">
    <location>
        <begin position="71"/>
        <end position="90"/>
    </location>
</feature>
<dbReference type="GO" id="GO:0015171">
    <property type="term" value="F:amino acid transmembrane transporter activity"/>
    <property type="evidence" value="ECO:0007669"/>
    <property type="project" value="TreeGrafter"/>
</dbReference>
<feature type="region of interest" description="Disordered" evidence="6">
    <location>
        <begin position="732"/>
        <end position="751"/>
    </location>
</feature>
<feature type="transmembrane region" description="Helical" evidence="7">
    <location>
        <begin position="403"/>
        <end position="422"/>
    </location>
</feature>
<keyword evidence="8" id="KW-0732">Signal</keyword>
<dbReference type="PANTHER" id="PTHR43243">
    <property type="entry name" value="INNER MEMBRANE TRANSPORTER YGJI-RELATED"/>
    <property type="match status" value="1"/>
</dbReference>
<dbReference type="Pfam" id="PF13520">
    <property type="entry name" value="AA_permease_2"/>
    <property type="match status" value="1"/>
</dbReference>
<organism evidence="9">
    <name type="scientific">Cladocopium goreaui</name>
    <dbReference type="NCBI Taxonomy" id="2562237"/>
    <lineage>
        <taxon>Eukaryota</taxon>
        <taxon>Sar</taxon>
        <taxon>Alveolata</taxon>
        <taxon>Dinophyceae</taxon>
        <taxon>Suessiales</taxon>
        <taxon>Symbiodiniaceae</taxon>
        <taxon>Cladocopium</taxon>
    </lineage>
</organism>
<keyword evidence="11" id="KW-1185">Reference proteome</keyword>
<reference evidence="9" key="1">
    <citation type="submission" date="2022-10" db="EMBL/GenBank/DDBJ databases">
        <authorList>
            <person name="Chen Y."/>
            <person name="Dougan E. K."/>
            <person name="Chan C."/>
            <person name="Rhodes N."/>
            <person name="Thang M."/>
        </authorList>
    </citation>
    <scope>NUCLEOTIDE SEQUENCE</scope>
</reference>
<reference evidence="10 11" key="2">
    <citation type="submission" date="2024-05" db="EMBL/GenBank/DDBJ databases">
        <authorList>
            <person name="Chen Y."/>
            <person name="Shah S."/>
            <person name="Dougan E. K."/>
            <person name="Thang M."/>
            <person name="Chan C."/>
        </authorList>
    </citation>
    <scope>NUCLEOTIDE SEQUENCE [LARGE SCALE GENOMIC DNA]</scope>
</reference>
<dbReference type="Proteomes" id="UP001152797">
    <property type="component" value="Unassembled WGS sequence"/>
</dbReference>
<feature type="transmembrane region" description="Helical" evidence="7">
    <location>
        <begin position="262"/>
        <end position="280"/>
    </location>
</feature>
<feature type="chain" id="PRO_5043271452" evidence="8">
    <location>
        <begin position="19"/>
        <end position="886"/>
    </location>
</feature>
<evidence type="ECO:0000313" key="10">
    <source>
        <dbReference type="EMBL" id="CAL4799693.1"/>
    </source>
</evidence>
<evidence type="ECO:0000256" key="6">
    <source>
        <dbReference type="SAM" id="MobiDB-lite"/>
    </source>
</evidence>
<feature type="region of interest" description="Disordered" evidence="6">
    <location>
        <begin position="801"/>
        <end position="858"/>
    </location>
</feature>
<sequence length="886" mass="95904">MAVAALCLFVEYAWSCAAVAVDWSGKVLRDFHGLPEVTVVDYPAVLLVLFCTLLLANGTRASKVFTNVSTAVKLALILFMITTALAAFDAQNLQPFIPEDYGLAGVLRGATDSFFGFLGFDAVCALATETKDARRVVPMALFLGLVISGGLTCLAGFALVSCVAAPSIDPSAGFVSAFERLQLELQARVVAVGELLVLPVVAFGCLLPLGRLLCCLAEDDFLPSVLARRRDSSSEPLLCTLLGGAVTAICAGLVPFEDLNDICSAAVLTCFILASVSAVTARQSPGVQQAELRSLLGSFVACSFGSLLLLSPHWTSEAALAPTLLAALSALGLRGFEAVAFPLALAAVTCALQIQQRTLAADGDRGGRGGRGGRGAFVTPGGAAVHLVSMVTSAALITTLPAYSLTSSGLLVTILVLITSWGKMGRSVAAARRQASLLAQQQRQNNQQHRRVEEKALKTVEVRAELAAKRVQLQGLLKLKEACDQEKNAMESARLRQVEMGEPVEDEARRCAAEALEAERQKQEALRCLEACRQRKAWQSLKAEEAAMRQKQRQEVKAVERRRAQRAASLGRATKEAEKLVEKRWEGEKVLKTDISGLQQLSKTCVQVLHEVTLEAEEQPRRRPAPEPSPAQREAAKSRGRTAQRQLRAEREEKDAERERLAKEKKERQDKAAAVAARARLVPASWTDELLPWRILNTSKAAEQQLSDILAPDPSVFALRWVAPARARSQPVRKRTERCSSKRPKTPVEEIQPSTVTWLGPATVWPTVGVAEEEVMEEQPSDVQCKAEASLPEADAKGLEMEMEQNETPASSASSMRPSTSSTAQCQDATPVHPQTAEKRILLPAPRPSRQPKKLGEEDLALRLDDICRELEEVGLCAWEADDDIV</sequence>
<feature type="transmembrane region" description="Helical" evidence="7">
    <location>
        <begin position="188"/>
        <end position="216"/>
    </location>
</feature>
<evidence type="ECO:0000256" key="1">
    <source>
        <dbReference type="ARBA" id="ARBA00004141"/>
    </source>
</evidence>
<dbReference type="GO" id="GO:0016020">
    <property type="term" value="C:membrane"/>
    <property type="evidence" value="ECO:0007669"/>
    <property type="project" value="UniProtKB-SubCell"/>
</dbReference>
<gene>
    <name evidence="9" type="ORF">C1SCF055_LOCUS37446</name>
</gene>
<feature type="transmembrane region" description="Helical" evidence="7">
    <location>
        <begin position="110"/>
        <end position="128"/>
    </location>
</feature>
<dbReference type="EMBL" id="CAMXCT020005445">
    <property type="protein sequence ID" value="CAL1165756.1"/>
    <property type="molecule type" value="Genomic_DNA"/>
</dbReference>
<feature type="transmembrane region" description="Helical" evidence="7">
    <location>
        <begin position="292"/>
        <end position="311"/>
    </location>
</feature>